<dbReference type="EMBL" id="HBIW01001857">
    <property type="protein sequence ID" value="CAE0686167.1"/>
    <property type="molecule type" value="Transcribed_RNA"/>
</dbReference>
<evidence type="ECO:0000256" key="1">
    <source>
        <dbReference type="SAM" id="MobiDB-lite"/>
    </source>
</evidence>
<feature type="compositionally biased region" description="Low complexity" evidence="1">
    <location>
        <begin position="122"/>
        <end position="139"/>
    </location>
</feature>
<evidence type="ECO:0000313" key="4">
    <source>
        <dbReference type="Proteomes" id="UP000789595"/>
    </source>
</evidence>
<keyword evidence="4" id="KW-1185">Reference proteome</keyword>
<organism evidence="2">
    <name type="scientific">Pelagomonas calceolata</name>
    <dbReference type="NCBI Taxonomy" id="35677"/>
    <lineage>
        <taxon>Eukaryota</taxon>
        <taxon>Sar</taxon>
        <taxon>Stramenopiles</taxon>
        <taxon>Ochrophyta</taxon>
        <taxon>Pelagophyceae</taxon>
        <taxon>Pelagomonadales</taxon>
        <taxon>Pelagomonadaceae</taxon>
        <taxon>Pelagomonas</taxon>
    </lineage>
</organism>
<evidence type="ECO:0008006" key="5">
    <source>
        <dbReference type="Google" id="ProtNLM"/>
    </source>
</evidence>
<name>A0A7S4E2Y6_9STRA</name>
<gene>
    <name evidence="2" type="ORF">PCAL00307_LOCUS1601</name>
    <name evidence="3" type="ORF">PECAL_1P06450</name>
</gene>
<evidence type="ECO:0000313" key="2">
    <source>
        <dbReference type="EMBL" id="CAE0686167.1"/>
    </source>
</evidence>
<dbReference type="Proteomes" id="UP000789595">
    <property type="component" value="Unassembled WGS sequence"/>
</dbReference>
<proteinExistence type="predicted"/>
<evidence type="ECO:0000313" key="3">
    <source>
        <dbReference type="EMBL" id="CAH0364290.1"/>
    </source>
</evidence>
<reference evidence="3" key="2">
    <citation type="submission" date="2021-11" db="EMBL/GenBank/DDBJ databases">
        <authorList>
            <consortium name="Genoscope - CEA"/>
            <person name="William W."/>
        </authorList>
    </citation>
    <scope>NUCLEOTIDE SEQUENCE</scope>
</reference>
<reference evidence="2" key="1">
    <citation type="submission" date="2021-01" db="EMBL/GenBank/DDBJ databases">
        <authorList>
            <person name="Corre E."/>
            <person name="Pelletier E."/>
            <person name="Niang G."/>
            <person name="Scheremetjew M."/>
            <person name="Finn R."/>
            <person name="Kale V."/>
            <person name="Holt S."/>
            <person name="Cochrane G."/>
            <person name="Meng A."/>
            <person name="Brown T."/>
            <person name="Cohen L."/>
        </authorList>
    </citation>
    <scope>NUCLEOTIDE SEQUENCE</scope>
    <source>
        <strain evidence="2">CCMP1756</strain>
    </source>
</reference>
<feature type="region of interest" description="Disordered" evidence="1">
    <location>
        <begin position="118"/>
        <end position="139"/>
    </location>
</feature>
<dbReference type="EMBL" id="CAKKNE010000001">
    <property type="protein sequence ID" value="CAH0364290.1"/>
    <property type="molecule type" value="Genomic_DNA"/>
</dbReference>
<dbReference type="AlphaFoldDB" id="A0A7S4E2Y6"/>
<protein>
    <recommendedName>
        <fullName evidence="5">CP12 domain-containing protein</fullName>
    </recommendedName>
</protein>
<accession>A0A7S4E2Y6</accession>
<sequence length="210" mass="21515">MQLARFLVIGATARAFAPAPRAPTPVRLHGAYEDAVAEAKSFSVGSPEARAAWAAVEEIEGADNSAATKPSLADECDALNPSKECREYANSMAELEAILASSKAKSDSIKVQVSKFAQTPLPSSSSSSPAETPGAAAAVAAAEKASSEFGPTSSEAKAAWAVVEEINDSLDAPAAALPGLDQDCVVAALEKCREFDAAMASLEKSLAAMK</sequence>